<dbReference type="GO" id="GO:0032049">
    <property type="term" value="P:cardiolipin biosynthetic process"/>
    <property type="evidence" value="ECO:0007669"/>
    <property type="project" value="UniProtKB-ARBA"/>
</dbReference>
<evidence type="ECO:0000313" key="3">
    <source>
        <dbReference type="Proteomes" id="UP000644693"/>
    </source>
</evidence>
<dbReference type="PROSITE" id="PS50035">
    <property type="entry name" value="PLD"/>
    <property type="match status" value="1"/>
</dbReference>
<protein>
    <recommendedName>
        <fullName evidence="1">PLD phosphodiesterase domain-containing protein</fullName>
    </recommendedName>
</protein>
<dbReference type="Proteomes" id="UP000644693">
    <property type="component" value="Unassembled WGS sequence"/>
</dbReference>
<dbReference type="Gene3D" id="3.30.870.10">
    <property type="entry name" value="Endonuclease Chain A"/>
    <property type="match status" value="1"/>
</dbReference>
<keyword evidence="3" id="KW-1185">Reference proteome</keyword>
<dbReference type="InterPro" id="IPR025202">
    <property type="entry name" value="PLD-like_dom"/>
</dbReference>
<dbReference type="GO" id="GO:0030572">
    <property type="term" value="F:phosphatidyltransferase activity"/>
    <property type="evidence" value="ECO:0007669"/>
    <property type="project" value="UniProtKB-ARBA"/>
</dbReference>
<reference evidence="2" key="2">
    <citation type="submission" date="2020-09" db="EMBL/GenBank/DDBJ databases">
        <authorList>
            <person name="Sun Q."/>
            <person name="Kim S."/>
        </authorList>
    </citation>
    <scope>NUCLEOTIDE SEQUENCE</scope>
    <source>
        <strain evidence="2">KCTC 23430</strain>
    </source>
</reference>
<organism evidence="2 3">
    <name type="scientific">Parahalioglobus pacificus</name>
    <dbReference type="NCBI Taxonomy" id="930806"/>
    <lineage>
        <taxon>Bacteria</taxon>
        <taxon>Pseudomonadati</taxon>
        <taxon>Pseudomonadota</taxon>
        <taxon>Gammaproteobacteria</taxon>
        <taxon>Cellvibrionales</taxon>
        <taxon>Halieaceae</taxon>
        <taxon>Parahalioglobus</taxon>
    </lineage>
</organism>
<dbReference type="EMBL" id="BMYM01000001">
    <property type="protein sequence ID" value="GHD26704.1"/>
    <property type="molecule type" value="Genomic_DNA"/>
</dbReference>
<evidence type="ECO:0000259" key="1">
    <source>
        <dbReference type="PROSITE" id="PS50035"/>
    </source>
</evidence>
<sequence length="294" mass="32435">MRTRLVNPVFHVLLIVLALGGCAAITPQEDRPADKSMAPAAFERWPALSPIADRNVLVPLNEGKTALNWRLQLLQSATQSIDLQTFIWRTYATGNAILAAVLDAAGRGVKVRVLLDDSFLAHADPVLHAVAQHPNIRYRIYNPAANRAGGTVTRQLANITEFNRLNHRMHNKLLLVDGRVGIVGGRNQADEYFGLRQQQNFRDMEVLLQGPVINDLAPAFDLYWNDEWSIDIDALTEGDPGLNLISERQALAAAPRYPLPPVASVAQWRQVFEGGFAAELELIVDDPQQVGSGE</sequence>
<gene>
    <name evidence="2" type="ORF">GCM10007053_03960</name>
</gene>
<accession>A0A919CI01</accession>
<comment type="caution">
    <text evidence="2">The sequence shown here is derived from an EMBL/GenBank/DDBJ whole genome shotgun (WGS) entry which is preliminary data.</text>
</comment>
<feature type="domain" description="PLD phosphodiesterase" evidence="1">
    <location>
        <begin position="165"/>
        <end position="192"/>
    </location>
</feature>
<dbReference type="SUPFAM" id="SSF56024">
    <property type="entry name" value="Phospholipase D/nuclease"/>
    <property type="match status" value="1"/>
</dbReference>
<dbReference type="PANTHER" id="PTHR21248:SF12">
    <property type="entry name" value="CARDIOLIPIN SYNTHASE C"/>
    <property type="match status" value="1"/>
</dbReference>
<dbReference type="RefSeq" id="WP_189474672.1">
    <property type="nucleotide sequence ID" value="NZ_BMYM01000001.1"/>
</dbReference>
<dbReference type="InterPro" id="IPR001736">
    <property type="entry name" value="PLipase_D/transphosphatidylase"/>
</dbReference>
<dbReference type="PANTHER" id="PTHR21248">
    <property type="entry name" value="CARDIOLIPIN SYNTHASE"/>
    <property type="match status" value="1"/>
</dbReference>
<dbReference type="AlphaFoldDB" id="A0A919CI01"/>
<name>A0A919CI01_9GAMM</name>
<dbReference type="CDD" id="cd09111">
    <property type="entry name" value="PLDc_ymdC_like_1"/>
    <property type="match status" value="1"/>
</dbReference>
<dbReference type="PROSITE" id="PS51257">
    <property type="entry name" value="PROKAR_LIPOPROTEIN"/>
    <property type="match status" value="1"/>
</dbReference>
<dbReference type="Pfam" id="PF13091">
    <property type="entry name" value="PLDc_2"/>
    <property type="match status" value="1"/>
</dbReference>
<proteinExistence type="predicted"/>
<evidence type="ECO:0000313" key="2">
    <source>
        <dbReference type="EMBL" id="GHD26704.1"/>
    </source>
</evidence>
<reference evidence="2" key="1">
    <citation type="journal article" date="2014" name="Int. J. Syst. Evol. Microbiol.">
        <title>Complete genome sequence of Corynebacterium casei LMG S-19264T (=DSM 44701T), isolated from a smear-ripened cheese.</title>
        <authorList>
            <consortium name="US DOE Joint Genome Institute (JGI-PGF)"/>
            <person name="Walter F."/>
            <person name="Albersmeier A."/>
            <person name="Kalinowski J."/>
            <person name="Ruckert C."/>
        </authorList>
    </citation>
    <scope>NUCLEOTIDE SEQUENCE</scope>
    <source>
        <strain evidence="2">KCTC 23430</strain>
    </source>
</reference>